<evidence type="ECO:0000313" key="3">
    <source>
        <dbReference type="Proteomes" id="UP001238540"/>
    </source>
</evidence>
<dbReference type="EMBL" id="JAUFQC010000001">
    <property type="protein sequence ID" value="MDN3610550.1"/>
    <property type="molecule type" value="Genomic_DNA"/>
</dbReference>
<dbReference type="InterPro" id="IPR051675">
    <property type="entry name" value="Endo/Exo/Phosphatase_dom_1"/>
</dbReference>
<proteinExistence type="predicted"/>
<dbReference type="Pfam" id="PF12836">
    <property type="entry name" value="HHH_3"/>
    <property type="match status" value="1"/>
</dbReference>
<evidence type="ECO:0000313" key="2">
    <source>
        <dbReference type="EMBL" id="MDN3610550.1"/>
    </source>
</evidence>
<comment type="caution">
    <text evidence="2">The sequence shown here is derived from an EMBL/GenBank/DDBJ whole genome shotgun (WGS) entry which is preliminary data.</text>
</comment>
<feature type="signal peptide" evidence="1">
    <location>
        <begin position="1"/>
        <end position="21"/>
    </location>
</feature>
<dbReference type="InterPro" id="IPR004509">
    <property type="entry name" value="Competence_ComEA_HhH"/>
</dbReference>
<dbReference type="SUPFAM" id="SSF47781">
    <property type="entry name" value="RuvA domain 2-like"/>
    <property type="match status" value="1"/>
</dbReference>
<sequence length="103" mass="11270">MKKIRLIVMVIVAIISPMSLADQKVGVEKEVDSKYEGIDITVNINAASATELADLLTGIGLKKAQAIVHYREKNGPFVNVSDLTLVKGVGQGLVEKNRRRLRL</sequence>
<keyword evidence="1" id="KW-0732">Signal</keyword>
<dbReference type="PANTHER" id="PTHR21180">
    <property type="entry name" value="ENDONUCLEASE/EXONUCLEASE/PHOSPHATASE FAMILY DOMAIN-CONTAINING PROTEIN 1"/>
    <property type="match status" value="1"/>
</dbReference>
<dbReference type="Gene3D" id="1.10.150.280">
    <property type="entry name" value="AF1531-like domain"/>
    <property type="match status" value="1"/>
</dbReference>
<keyword evidence="3" id="KW-1185">Reference proteome</keyword>
<dbReference type="InterPro" id="IPR010994">
    <property type="entry name" value="RuvA_2-like"/>
</dbReference>
<evidence type="ECO:0000256" key="1">
    <source>
        <dbReference type="SAM" id="SignalP"/>
    </source>
</evidence>
<organism evidence="2 3">
    <name type="scientific">Vibrio ostreicida</name>
    <dbReference type="NCBI Taxonomy" id="526588"/>
    <lineage>
        <taxon>Bacteria</taxon>
        <taxon>Pseudomonadati</taxon>
        <taxon>Pseudomonadota</taxon>
        <taxon>Gammaproteobacteria</taxon>
        <taxon>Vibrionales</taxon>
        <taxon>Vibrionaceae</taxon>
        <taxon>Vibrio</taxon>
    </lineage>
</organism>
<gene>
    <name evidence="2" type="ORF">QWZ16_12635</name>
</gene>
<dbReference type="PANTHER" id="PTHR21180:SF32">
    <property type="entry name" value="ENDONUCLEASE_EXONUCLEASE_PHOSPHATASE FAMILY DOMAIN-CONTAINING PROTEIN 1"/>
    <property type="match status" value="1"/>
</dbReference>
<reference evidence="3" key="1">
    <citation type="journal article" date="2019" name="Int. J. Syst. Evol. Microbiol.">
        <title>The Global Catalogue of Microorganisms (GCM) 10K type strain sequencing project: providing services to taxonomists for standard genome sequencing and annotation.</title>
        <authorList>
            <consortium name="The Broad Institute Genomics Platform"/>
            <consortium name="The Broad Institute Genome Sequencing Center for Infectious Disease"/>
            <person name="Wu L."/>
            <person name="Ma J."/>
        </authorList>
    </citation>
    <scope>NUCLEOTIDE SEQUENCE [LARGE SCALE GENOMIC DNA]</scope>
    <source>
        <strain evidence="3">CECT 7398</strain>
    </source>
</reference>
<protein>
    <submittedName>
        <fullName evidence="2">Helix-hairpin-helix domain-containing protein</fullName>
    </submittedName>
</protein>
<name>A0ABT8BWN8_9VIBR</name>
<dbReference type="Proteomes" id="UP001238540">
    <property type="component" value="Unassembled WGS sequence"/>
</dbReference>
<dbReference type="NCBIfam" id="TIGR00426">
    <property type="entry name" value="competence protein ComEA helix-hairpin-helix repeat region"/>
    <property type="match status" value="1"/>
</dbReference>
<accession>A0ABT8BWN8</accession>
<feature type="chain" id="PRO_5046313161" evidence="1">
    <location>
        <begin position="22"/>
        <end position="103"/>
    </location>
</feature>
<dbReference type="RefSeq" id="WP_076585308.1">
    <property type="nucleotide sequence ID" value="NZ_JABEYA020000001.1"/>
</dbReference>